<evidence type="ECO:0000313" key="2">
    <source>
        <dbReference type="EMBL" id="ORY47228.1"/>
    </source>
</evidence>
<reference evidence="2 3" key="1">
    <citation type="submission" date="2016-07" db="EMBL/GenBank/DDBJ databases">
        <title>Pervasive Adenine N6-methylation of Active Genes in Fungi.</title>
        <authorList>
            <consortium name="DOE Joint Genome Institute"/>
            <person name="Mondo S.J."/>
            <person name="Dannebaum R.O."/>
            <person name="Kuo R.C."/>
            <person name="Labutti K."/>
            <person name="Haridas S."/>
            <person name="Kuo A."/>
            <person name="Salamov A."/>
            <person name="Ahrendt S.R."/>
            <person name="Lipzen A."/>
            <person name="Sullivan W."/>
            <person name="Andreopoulos W.B."/>
            <person name="Clum A."/>
            <person name="Lindquist E."/>
            <person name="Daum C."/>
            <person name="Ramamoorthy G.K."/>
            <person name="Gryganskyi A."/>
            <person name="Culley D."/>
            <person name="Magnuson J.K."/>
            <person name="James T.Y."/>
            <person name="O'Malley M.A."/>
            <person name="Stajich J.E."/>
            <person name="Spatafora J.W."/>
            <person name="Visel A."/>
            <person name="Grigoriev I.V."/>
        </authorList>
    </citation>
    <scope>NUCLEOTIDE SEQUENCE [LARGE SCALE GENOMIC DNA]</scope>
    <source>
        <strain evidence="2 3">JEL800</strain>
    </source>
</reference>
<feature type="compositionally biased region" description="Polar residues" evidence="1">
    <location>
        <begin position="501"/>
        <end position="528"/>
    </location>
</feature>
<feature type="compositionally biased region" description="Low complexity" evidence="1">
    <location>
        <begin position="457"/>
        <end position="469"/>
    </location>
</feature>
<evidence type="ECO:0000256" key="1">
    <source>
        <dbReference type="SAM" id="MobiDB-lite"/>
    </source>
</evidence>
<evidence type="ECO:0000313" key="3">
    <source>
        <dbReference type="Proteomes" id="UP000193642"/>
    </source>
</evidence>
<dbReference type="AlphaFoldDB" id="A0A1Y2CJN7"/>
<protein>
    <submittedName>
        <fullName evidence="2">Uncharacterized protein</fullName>
    </submittedName>
</protein>
<dbReference type="OrthoDB" id="2162404at2759"/>
<comment type="caution">
    <text evidence="2">The sequence shown here is derived from an EMBL/GenBank/DDBJ whole genome shotgun (WGS) entry which is preliminary data.</text>
</comment>
<gene>
    <name evidence="2" type="ORF">BCR33DRAFT_92667</name>
</gene>
<dbReference type="EMBL" id="MCGO01000014">
    <property type="protein sequence ID" value="ORY47228.1"/>
    <property type="molecule type" value="Genomic_DNA"/>
</dbReference>
<proteinExistence type="predicted"/>
<feature type="region of interest" description="Disordered" evidence="1">
    <location>
        <begin position="44"/>
        <end position="155"/>
    </location>
</feature>
<sequence>MCLCDWQAWKVPFKDFIGFKTTEICCKHSSSELPSFKSVLLNKTSNNSSKPPHPKLAATKSVSATPQPSASSKTTRKDPKPPLPDSMAWSRPPPSAIVTKTGLYLTMPDPSTRNPPHIDPPKSRKPYKPRTKVPTPAGPEIPKASSSTTQSSSFSAAPQCDFNSLNYIHSFEAKMFEMGLTSFDQLFSATSTNLNNKAVTDYTAIDALDLDRFFNENTSIGAPLSQPTITPSHSNDFIEIIGQPTDLMGYLNSTMMDITSPFSQTSFSETMVQYPSGTHSYSSSFLPSTSEPSISRQNSYLFADAFGSESMATAASAADLFSGDSLLDTMMTNWDLESLDGSVLSQPVDSLSNGDVNSIFRPQVFSSQHQPLFTQSLVSAWLPNLPDKNFPEVGLSSSLSSVSSLATSCSTMSNASDLLANKPQSRKRQYHSTSSNLPQPAPTDKTSDMALKKGSVPSTSRSSRPPTTTAKVNAPKLHPPPSTPRSTNIPTTLPRTRPLMTASSRPPSASVTKTAFGSSIHSTTSRTPATRPASRLQPQELSVRGEVTEEETR</sequence>
<feature type="compositionally biased region" description="Low complexity" evidence="1">
    <location>
        <begin position="490"/>
        <end position="499"/>
    </location>
</feature>
<feature type="compositionally biased region" description="Polar residues" evidence="1">
    <location>
        <begin position="60"/>
        <end position="73"/>
    </location>
</feature>
<accession>A0A1Y2CJN7</accession>
<dbReference type="Proteomes" id="UP000193642">
    <property type="component" value="Unassembled WGS sequence"/>
</dbReference>
<feature type="region of interest" description="Disordered" evidence="1">
    <location>
        <begin position="420"/>
        <end position="553"/>
    </location>
</feature>
<keyword evidence="3" id="KW-1185">Reference proteome</keyword>
<name>A0A1Y2CJN7_9FUNG</name>
<organism evidence="2 3">
    <name type="scientific">Rhizoclosmatium globosum</name>
    <dbReference type="NCBI Taxonomy" id="329046"/>
    <lineage>
        <taxon>Eukaryota</taxon>
        <taxon>Fungi</taxon>
        <taxon>Fungi incertae sedis</taxon>
        <taxon>Chytridiomycota</taxon>
        <taxon>Chytridiomycota incertae sedis</taxon>
        <taxon>Chytridiomycetes</taxon>
        <taxon>Chytridiales</taxon>
        <taxon>Chytriomycetaceae</taxon>
        <taxon>Rhizoclosmatium</taxon>
    </lineage>
</organism>
<feature type="compositionally biased region" description="Low complexity" evidence="1">
    <location>
        <begin position="144"/>
        <end position="155"/>
    </location>
</feature>